<evidence type="ECO:0000313" key="4">
    <source>
        <dbReference type="Proteomes" id="UP000541444"/>
    </source>
</evidence>
<proteinExistence type="predicted"/>
<dbReference type="GO" id="GO:0031624">
    <property type="term" value="F:ubiquitin conjugating enzyme binding"/>
    <property type="evidence" value="ECO:0007669"/>
    <property type="project" value="TreeGrafter"/>
</dbReference>
<evidence type="ECO:0000259" key="2">
    <source>
        <dbReference type="PROSITE" id="PS51229"/>
    </source>
</evidence>
<dbReference type="InterPro" id="IPR005176">
    <property type="entry name" value="PONY_dom"/>
</dbReference>
<dbReference type="EMBL" id="JACGCM010002836">
    <property type="protein sequence ID" value="KAF6134495.1"/>
    <property type="molecule type" value="Genomic_DNA"/>
</dbReference>
<dbReference type="OrthoDB" id="286637at2759"/>
<dbReference type="GO" id="GO:0032182">
    <property type="term" value="F:ubiquitin-like protein binding"/>
    <property type="evidence" value="ECO:0007669"/>
    <property type="project" value="TreeGrafter"/>
</dbReference>
<evidence type="ECO:0000313" key="3">
    <source>
        <dbReference type="EMBL" id="KAF6134495.1"/>
    </source>
</evidence>
<dbReference type="Gene3D" id="1.10.238.200">
    <property type="entry name" value="Cullin, PONY binding domain"/>
    <property type="match status" value="1"/>
</dbReference>
<dbReference type="GO" id="GO:0045116">
    <property type="term" value="P:protein neddylation"/>
    <property type="evidence" value="ECO:0007669"/>
    <property type="project" value="TreeGrafter"/>
</dbReference>
<dbReference type="Pfam" id="PF03556">
    <property type="entry name" value="Cullin_binding"/>
    <property type="match status" value="1"/>
</dbReference>
<sequence length="327" mass="36779">MSIDNGNVPLENGHPLPPLLLHMIYDDKWETPELEWADAASTFSINFLVSRLCFISGWAIFLNEKFPCGALFIVPYIVSGEGRANSKEAVAELLKLVDLRGFGSLILNDLWKLMTQLNSMVGSCEFARLYDFVFFICRENGQKSIPVSRAITAWQIVLKGRFRLINEWCNFVERHQRNNISEDTWQQVLAFSRCVHEDLEGYDTQGAWPVLIDEFVEYMHRTTQSKSCSTCSFGFNSEDQREIAVDTFPGLKVFSGLKRKAVEASNSMSSDQNFSYKRIKETDIANKLDDMEITKHAASLVSSNNFGCAAEGSSSKGFAGLLSTGHC</sequence>
<dbReference type="PANTHER" id="PTHR12281:SF31">
    <property type="entry name" value="DCN1-LIKE PROTEIN 3"/>
    <property type="match status" value="1"/>
</dbReference>
<comment type="function">
    <text evidence="1">Neddylation of cullins play an essential role in the regulation of SCF-type complexes activity.</text>
</comment>
<organism evidence="3 4">
    <name type="scientific">Kingdonia uniflora</name>
    <dbReference type="NCBI Taxonomy" id="39325"/>
    <lineage>
        <taxon>Eukaryota</taxon>
        <taxon>Viridiplantae</taxon>
        <taxon>Streptophyta</taxon>
        <taxon>Embryophyta</taxon>
        <taxon>Tracheophyta</taxon>
        <taxon>Spermatophyta</taxon>
        <taxon>Magnoliopsida</taxon>
        <taxon>Ranunculales</taxon>
        <taxon>Circaeasteraceae</taxon>
        <taxon>Kingdonia</taxon>
    </lineage>
</organism>
<dbReference type="Proteomes" id="UP000541444">
    <property type="component" value="Unassembled WGS sequence"/>
</dbReference>
<protein>
    <recommendedName>
        <fullName evidence="1">Defective in cullin neddylation protein</fullName>
    </recommendedName>
</protein>
<dbReference type="PROSITE" id="PS51229">
    <property type="entry name" value="DCUN1"/>
    <property type="match status" value="1"/>
</dbReference>
<dbReference type="FunFam" id="1.10.238.200:FF:000006">
    <property type="entry name" value="Defective in cullin neddylation protein"/>
    <property type="match status" value="1"/>
</dbReference>
<dbReference type="InterPro" id="IPR042460">
    <property type="entry name" value="DCN1-like_PONY"/>
</dbReference>
<dbReference type="GO" id="GO:0000151">
    <property type="term" value="C:ubiquitin ligase complex"/>
    <property type="evidence" value="ECO:0007669"/>
    <property type="project" value="TreeGrafter"/>
</dbReference>
<evidence type="ECO:0000256" key="1">
    <source>
        <dbReference type="RuleBase" id="RU410713"/>
    </source>
</evidence>
<gene>
    <name evidence="3" type="ORF">GIB67_028516</name>
</gene>
<accession>A0A7J7KVV1</accession>
<dbReference type="InterPro" id="IPR014764">
    <property type="entry name" value="DCN-prot"/>
</dbReference>
<name>A0A7J7KVV1_9MAGN</name>
<feature type="domain" description="DCUN1" evidence="2">
    <location>
        <begin position="126"/>
        <end position="220"/>
    </location>
</feature>
<dbReference type="GO" id="GO:0097602">
    <property type="term" value="F:cullin family protein binding"/>
    <property type="evidence" value="ECO:0007669"/>
    <property type="project" value="TreeGrafter"/>
</dbReference>
<comment type="caution">
    <text evidence="3">The sequence shown here is derived from an EMBL/GenBank/DDBJ whole genome shotgun (WGS) entry which is preliminary data.</text>
</comment>
<reference evidence="3 4" key="1">
    <citation type="journal article" date="2020" name="IScience">
        <title>Genome Sequencing of the Endangered Kingdonia uniflora (Circaeasteraceae, Ranunculales) Reveals Potential Mechanisms of Evolutionary Specialization.</title>
        <authorList>
            <person name="Sun Y."/>
            <person name="Deng T."/>
            <person name="Zhang A."/>
            <person name="Moore M.J."/>
            <person name="Landis J.B."/>
            <person name="Lin N."/>
            <person name="Zhang H."/>
            <person name="Zhang X."/>
            <person name="Huang J."/>
            <person name="Zhang X."/>
            <person name="Sun H."/>
            <person name="Wang H."/>
        </authorList>
    </citation>
    <scope>NUCLEOTIDE SEQUENCE [LARGE SCALE GENOMIC DNA]</scope>
    <source>
        <strain evidence="3">TB1705</strain>
        <tissue evidence="3">Leaf</tissue>
    </source>
</reference>
<keyword evidence="4" id="KW-1185">Reference proteome</keyword>
<dbReference type="PANTHER" id="PTHR12281">
    <property type="entry name" value="RP42 RELATED"/>
    <property type="match status" value="1"/>
</dbReference>
<dbReference type="AlphaFoldDB" id="A0A7J7KVV1"/>